<dbReference type="SUPFAM" id="SSF103196">
    <property type="entry name" value="Roadblock/LC7 domain"/>
    <property type="match status" value="1"/>
</dbReference>
<evidence type="ECO:0000256" key="5">
    <source>
        <dbReference type="ARBA" id="ARBA00023228"/>
    </source>
</evidence>
<dbReference type="Pfam" id="PF16672">
    <property type="entry name" value="LAMTOR5"/>
    <property type="match status" value="1"/>
</dbReference>
<evidence type="ECO:0000256" key="1">
    <source>
        <dbReference type="ARBA" id="ARBA00004371"/>
    </source>
</evidence>
<proteinExistence type="inferred from homology"/>
<reference evidence="8 9" key="1">
    <citation type="submission" date="2025-05" db="UniProtKB">
        <authorList>
            <consortium name="RefSeq"/>
        </authorList>
    </citation>
    <scope>IDENTIFICATION</scope>
    <source>
        <tissue evidence="8 9">Muscle</tissue>
    </source>
</reference>
<accession>A0ABM1B1K6</accession>
<evidence type="ECO:0000313" key="9">
    <source>
        <dbReference type="RefSeq" id="XP_013772940.1"/>
    </source>
</evidence>
<dbReference type="PRINTS" id="PR02092">
    <property type="entry name" value="HEPBVIRUSXIP"/>
</dbReference>
<evidence type="ECO:0000256" key="6">
    <source>
        <dbReference type="ARBA" id="ARBA00032692"/>
    </source>
</evidence>
<organism evidence="7 8">
    <name type="scientific">Limulus polyphemus</name>
    <name type="common">Atlantic horseshoe crab</name>
    <dbReference type="NCBI Taxonomy" id="6850"/>
    <lineage>
        <taxon>Eukaryota</taxon>
        <taxon>Metazoa</taxon>
        <taxon>Ecdysozoa</taxon>
        <taxon>Arthropoda</taxon>
        <taxon>Chelicerata</taxon>
        <taxon>Merostomata</taxon>
        <taxon>Xiphosura</taxon>
        <taxon>Limulidae</taxon>
        <taxon>Limulus</taxon>
    </lineage>
</organism>
<evidence type="ECO:0000313" key="7">
    <source>
        <dbReference type="Proteomes" id="UP000694941"/>
    </source>
</evidence>
<dbReference type="InterPro" id="IPR024135">
    <property type="entry name" value="LAMTOR5"/>
</dbReference>
<dbReference type="PANTHER" id="PTHR13342">
    <property type="entry name" value="RAGULATOR COMPLEX PROTEIN LAMTOR5"/>
    <property type="match status" value="1"/>
</dbReference>
<keyword evidence="7" id="KW-1185">Reference proteome</keyword>
<evidence type="ECO:0000256" key="4">
    <source>
        <dbReference type="ARBA" id="ARBA00022490"/>
    </source>
</evidence>
<name>A0ABM1B1K6_LIMPO</name>
<protein>
    <recommendedName>
        <fullName evidence="6">Late endosomal/lysosomal adaptor and MAPK and MTOR activator 5</fullName>
    </recommendedName>
</protein>
<evidence type="ECO:0000313" key="10">
    <source>
        <dbReference type="RefSeq" id="XP_022239872.1"/>
    </source>
</evidence>
<dbReference type="RefSeq" id="XP_022239872.1">
    <property type="nucleotide sequence ID" value="XM_022384164.1"/>
</dbReference>
<evidence type="ECO:0000256" key="3">
    <source>
        <dbReference type="ARBA" id="ARBA00007795"/>
    </source>
</evidence>
<comment type="similarity">
    <text evidence="3">Belongs to the LAMTOR5 family.</text>
</comment>
<keyword evidence="4" id="KW-0963">Cytoplasm</keyword>
<dbReference type="PANTHER" id="PTHR13342:SF2">
    <property type="entry name" value="RAGULATOR COMPLEX PROTEIN LAMTOR5"/>
    <property type="match status" value="1"/>
</dbReference>
<dbReference type="RefSeq" id="XP_013772939.1">
    <property type="nucleotide sequence ID" value="XM_013917485.2"/>
</dbReference>
<dbReference type="Gene3D" id="3.30.450.30">
    <property type="entry name" value="Dynein light chain 2a, cytoplasmic"/>
    <property type="match status" value="1"/>
</dbReference>
<comment type="subcellular location">
    <subcellularLocation>
        <location evidence="2">Cytoplasm</location>
    </subcellularLocation>
    <subcellularLocation>
        <location evidence="1">Lysosome</location>
    </subcellularLocation>
</comment>
<dbReference type="Proteomes" id="UP000694941">
    <property type="component" value="Unplaced"/>
</dbReference>
<dbReference type="RefSeq" id="XP_013772940.1">
    <property type="nucleotide sequence ID" value="XM_013917486.2"/>
</dbReference>
<keyword evidence="5" id="KW-0458">Lysosome</keyword>
<dbReference type="GeneID" id="106458033"/>
<sequence length="91" mass="9669">MEKPLDRCLDEVFNTPGVTGVLCADAQGLCLSSKGTAHPRAAGVITSLMKQAAQLEPTADNLPVLRLESESCNILIQGKSEITLAVYKTPE</sequence>
<evidence type="ECO:0000256" key="2">
    <source>
        <dbReference type="ARBA" id="ARBA00004496"/>
    </source>
</evidence>
<evidence type="ECO:0000313" key="8">
    <source>
        <dbReference type="RefSeq" id="XP_013772939.1"/>
    </source>
</evidence>
<gene>
    <name evidence="8 9 10" type="primary">LOC106458033</name>
</gene>